<dbReference type="AlphaFoldDB" id="A0A9P6QS05"/>
<dbReference type="InterPro" id="IPR051694">
    <property type="entry name" value="Immunoregulatory_rcpt-like"/>
</dbReference>
<sequence>MSSSGRAIPVYNQACLATDSSRQQRSFYLTGPSAPDYSLVATQADQSAWSPELKKLCFVRPNQQAANPLDVGNNPVDYNQAMLAVGTYGTYNTTTSQGYLTVFDRSGRGQIQTADGNLQPFQGVDMPLVQLGIPSPVNMNGIVLTESDIPITMGNTAYILSKADNGSTVIYSITPNVSSTLNRVYVSGKSLPFSKILAASALNSEILTYSSTGAVASFNAFDLATNTWSGDNLVLAPVTDPNSTSSTSIGAIIGGVVGGFLVIALAVFFLIRRRRWQSAQKNADSAELAKLNSDENKNAGFGAGYVQYDPGYIQYDHGYVPYDQGYVQYDQQQQGYPLSPTFFPPPPTPAVNQDLDESYKVDATDSATNNPY</sequence>
<proteinExistence type="predicted"/>
<comment type="caution">
    <text evidence="7">The sequence shown here is derived from an EMBL/GenBank/DDBJ whole genome shotgun (WGS) entry which is preliminary data.</text>
</comment>
<keyword evidence="4 6" id="KW-0472">Membrane</keyword>
<dbReference type="EMBL" id="JAAAIN010002785">
    <property type="protein sequence ID" value="KAG0290103.1"/>
    <property type="molecule type" value="Genomic_DNA"/>
</dbReference>
<feature type="region of interest" description="Disordered" evidence="5">
    <location>
        <begin position="337"/>
        <end position="372"/>
    </location>
</feature>
<dbReference type="Proteomes" id="UP000823405">
    <property type="component" value="Unassembled WGS sequence"/>
</dbReference>
<evidence type="ECO:0000256" key="5">
    <source>
        <dbReference type="SAM" id="MobiDB-lite"/>
    </source>
</evidence>
<gene>
    <name evidence="7" type="ORF">BGZ97_006271</name>
</gene>
<dbReference type="OrthoDB" id="2419921at2759"/>
<keyword evidence="3 6" id="KW-1133">Transmembrane helix</keyword>
<feature type="transmembrane region" description="Helical" evidence="6">
    <location>
        <begin position="249"/>
        <end position="271"/>
    </location>
</feature>
<dbReference type="PANTHER" id="PTHR15549:SF30">
    <property type="entry name" value="MID2 DOMAIN-CONTAINING PROTEIN"/>
    <property type="match status" value="1"/>
</dbReference>
<dbReference type="GO" id="GO:0071944">
    <property type="term" value="C:cell periphery"/>
    <property type="evidence" value="ECO:0007669"/>
    <property type="project" value="UniProtKB-ARBA"/>
</dbReference>
<protein>
    <submittedName>
        <fullName evidence="7">Uncharacterized protein</fullName>
    </submittedName>
</protein>
<evidence type="ECO:0000256" key="3">
    <source>
        <dbReference type="ARBA" id="ARBA00022989"/>
    </source>
</evidence>
<evidence type="ECO:0000256" key="4">
    <source>
        <dbReference type="ARBA" id="ARBA00023136"/>
    </source>
</evidence>
<evidence type="ECO:0000256" key="2">
    <source>
        <dbReference type="ARBA" id="ARBA00022692"/>
    </source>
</evidence>
<evidence type="ECO:0000313" key="7">
    <source>
        <dbReference type="EMBL" id="KAG0290103.1"/>
    </source>
</evidence>
<organism evidence="7 8">
    <name type="scientific">Linnemannia gamsii</name>
    <dbReference type="NCBI Taxonomy" id="64522"/>
    <lineage>
        <taxon>Eukaryota</taxon>
        <taxon>Fungi</taxon>
        <taxon>Fungi incertae sedis</taxon>
        <taxon>Mucoromycota</taxon>
        <taxon>Mortierellomycotina</taxon>
        <taxon>Mortierellomycetes</taxon>
        <taxon>Mortierellales</taxon>
        <taxon>Mortierellaceae</taxon>
        <taxon>Linnemannia</taxon>
    </lineage>
</organism>
<evidence type="ECO:0000313" key="8">
    <source>
        <dbReference type="Proteomes" id="UP000823405"/>
    </source>
</evidence>
<name>A0A9P6QS05_9FUNG</name>
<accession>A0A9P6QS05</accession>
<reference evidence="7" key="1">
    <citation type="journal article" date="2020" name="Fungal Divers.">
        <title>Resolving the Mortierellaceae phylogeny through synthesis of multi-gene phylogenetics and phylogenomics.</title>
        <authorList>
            <person name="Vandepol N."/>
            <person name="Liber J."/>
            <person name="Desiro A."/>
            <person name="Na H."/>
            <person name="Kennedy M."/>
            <person name="Barry K."/>
            <person name="Grigoriev I.V."/>
            <person name="Miller A.N."/>
            <person name="O'Donnell K."/>
            <person name="Stajich J.E."/>
            <person name="Bonito G."/>
        </authorList>
    </citation>
    <scope>NUCLEOTIDE SEQUENCE</scope>
    <source>
        <strain evidence="7">NVP60</strain>
    </source>
</reference>
<evidence type="ECO:0000256" key="6">
    <source>
        <dbReference type="SAM" id="Phobius"/>
    </source>
</evidence>
<dbReference type="GO" id="GO:0016020">
    <property type="term" value="C:membrane"/>
    <property type="evidence" value="ECO:0007669"/>
    <property type="project" value="UniProtKB-SubCell"/>
</dbReference>
<evidence type="ECO:0000256" key="1">
    <source>
        <dbReference type="ARBA" id="ARBA00004167"/>
    </source>
</evidence>
<feature type="non-terminal residue" evidence="7">
    <location>
        <position position="372"/>
    </location>
</feature>
<keyword evidence="8" id="KW-1185">Reference proteome</keyword>
<keyword evidence="2 6" id="KW-0812">Transmembrane</keyword>
<comment type="subcellular location">
    <subcellularLocation>
        <location evidence="1">Membrane</location>
        <topology evidence="1">Single-pass membrane protein</topology>
    </subcellularLocation>
</comment>
<dbReference type="PANTHER" id="PTHR15549">
    <property type="entry name" value="PAIRED IMMUNOGLOBULIN-LIKE TYPE 2 RECEPTOR"/>
    <property type="match status" value="1"/>
</dbReference>